<dbReference type="Pfam" id="PF00582">
    <property type="entry name" value="Usp"/>
    <property type="match status" value="1"/>
</dbReference>
<dbReference type="InterPro" id="IPR006016">
    <property type="entry name" value="UspA"/>
</dbReference>
<organism evidence="2 3">
    <name type="scientific">Caballeronia zhejiangensis</name>
    <dbReference type="NCBI Taxonomy" id="871203"/>
    <lineage>
        <taxon>Bacteria</taxon>
        <taxon>Pseudomonadati</taxon>
        <taxon>Pseudomonadota</taxon>
        <taxon>Betaproteobacteria</taxon>
        <taxon>Burkholderiales</taxon>
        <taxon>Burkholderiaceae</taxon>
        <taxon>Caballeronia</taxon>
    </lineage>
</organism>
<reference evidence="2 3" key="1">
    <citation type="submission" date="2014-03" db="EMBL/GenBank/DDBJ databases">
        <title>Draft Genome Sequences of Four Burkholderia Strains.</title>
        <authorList>
            <person name="Liu X.Y."/>
            <person name="Li C.X."/>
            <person name="Xu J.H."/>
        </authorList>
    </citation>
    <scope>NUCLEOTIDE SEQUENCE [LARGE SCALE GENOMIC DNA]</scope>
    <source>
        <strain evidence="2 3">OP-1</strain>
    </source>
</reference>
<dbReference type="Gene3D" id="3.40.50.12370">
    <property type="match status" value="1"/>
</dbReference>
<proteinExistence type="predicted"/>
<accession>A0A656QGH4</accession>
<comment type="caution">
    <text evidence="2">The sequence shown here is derived from an EMBL/GenBank/DDBJ whole genome shotgun (WGS) entry which is preliminary data.</text>
</comment>
<feature type="domain" description="UspA" evidence="1">
    <location>
        <begin position="1"/>
        <end position="43"/>
    </location>
</feature>
<sequence length="67" mass="6687">MVGIDGSQAAIGALAEAIRLGESESATVRAVSVVEPEADTITPFSGFGHPVPVARSLRDAAQAGLAP</sequence>
<dbReference type="EMBL" id="JFHD01000037">
    <property type="protein sequence ID" value="KDR26221.1"/>
    <property type="molecule type" value="Genomic_DNA"/>
</dbReference>
<evidence type="ECO:0000313" key="2">
    <source>
        <dbReference type="EMBL" id="KDR26221.1"/>
    </source>
</evidence>
<dbReference type="Proteomes" id="UP000027451">
    <property type="component" value="Unassembled WGS sequence"/>
</dbReference>
<dbReference type="SUPFAM" id="SSF52402">
    <property type="entry name" value="Adenine nucleotide alpha hydrolases-like"/>
    <property type="match status" value="1"/>
</dbReference>
<evidence type="ECO:0000313" key="3">
    <source>
        <dbReference type="Proteomes" id="UP000027451"/>
    </source>
</evidence>
<name>A0A656QGH4_9BURK</name>
<evidence type="ECO:0000259" key="1">
    <source>
        <dbReference type="Pfam" id="PF00582"/>
    </source>
</evidence>
<protein>
    <recommendedName>
        <fullName evidence="1">UspA domain-containing protein</fullName>
    </recommendedName>
</protein>
<gene>
    <name evidence="2" type="ORF">BG60_24065</name>
</gene>
<keyword evidence="3" id="KW-1185">Reference proteome</keyword>
<dbReference type="AlphaFoldDB" id="A0A656QGH4"/>